<evidence type="ECO:0000313" key="2">
    <source>
        <dbReference type="EMBL" id="HIY88596.1"/>
    </source>
</evidence>
<name>A0A9D1ZJE6_9BACE</name>
<reference evidence="2" key="1">
    <citation type="journal article" date="2021" name="PeerJ">
        <title>Extensive microbial diversity within the chicken gut microbiome revealed by metagenomics and culture.</title>
        <authorList>
            <person name="Gilroy R."/>
            <person name="Ravi A."/>
            <person name="Getino M."/>
            <person name="Pursley I."/>
            <person name="Horton D.L."/>
            <person name="Alikhan N.F."/>
            <person name="Baker D."/>
            <person name="Gharbi K."/>
            <person name="Hall N."/>
            <person name="Watson M."/>
            <person name="Adriaenssens E.M."/>
            <person name="Foster-Nyarko E."/>
            <person name="Jarju S."/>
            <person name="Secka A."/>
            <person name="Antonio M."/>
            <person name="Oren A."/>
            <person name="Chaudhuri R.R."/>
            <person name="La Ragione R."/>
            <person name="Hildebrand F."/>
            <person name="Pallen M.J."/>
        </authorList>
    </citation>
    <scope>NUCLEOTIDE SEQUENCE</scope>
    <source>
        <strain evidence="2">Gambia2-208</strain>
    </source>
</reference>
<dbReference type="EMBL" id="DXCV01000054">
    <property type="protein sequence ID" value="HIY88596.1"/>
    <property type="molecule type" value="Genomic_DNA"/>
</dbReference>
<feature type="transmembrane region" description="Helical" evidence="1">
    <location>
        <begin position="91"/>
        <end position="111"/>
    </location>
</feature>
<gene>
    <name evidence="2" type="ORF">H9824_07825</name>
</gene>
<protein>
    <recommendedName>
        <fullName evidence="4">DUF5056 domain-containing protein</fullName>
    </recommendedName>
</protein>
<dbReference type="Proteomes" id="UP000886851">
    <property type="component" value="Unassembled WGS sequence"/>
</dbReference>
<sequence length="124" mass="14476">MNQPKDNALREALREETDFRLSPNFCSRTLQRVEKLARKRRRQQERRLFWVTVAASVALAAGCAVTLYICCGHTLWQAFKAMADSFRELDLFPYLNIGLLTLLLLGFDLGMRHCYHVWKSRRKG</sequence>
<evidence type="ECO:0000313" key="3">
    <source>
        <dbReference type="Proteomes" id="UP000886851"/>
    </source>
</evidence>
<dbReference type="AlphaFoldDB" id="A0A9D1ZJE6"/>
<keyword evidence="1" id="KW-1133">Transmembrane helix</keyword>
<comment type="caution">
    <text evidence="2">The sequence shown here is derived from an EMBL/GenBank/DDBJ whole genome shotgun (WGS) entry which is preliminary data.</text>
</comment>
<proteinExistence type="predicted"/>
<evidence type="ECO:0000256" key="1">
    <source>
        <dbReference type="SAM" id="Phobius"/>
    </source>
</evidence>
<feature type="transmembrane region" description="Helical" evidence="1">
    <location>
        <begin position="48"/>
        <end position="79"/>
    </location>
</feature>
<organism evidence="2 3">
    <name type="scientific">Candidatus Bacteroides pullicola</name>
    <dbReference type="NCBI Taxonomy" id="2838475"/>
    <lineage>
        <taxon>Bacteria</taxon>
        <taxon>Pseudomonadati</taxon>
        <taxon>Bacteroidota</taxon>
        <taxon>Bacteroidia</taxon>
        <taxon>Bacteroidales</taxon>
        <taxon>Bacteroidaceae</taxon>
        <taxon>Bacteroides</taxon>
    </lineage>
</organism>
<keyword evidence="1" id="KW-0472">Membrane</keyword>
<evidence type="ECO:0008006" key="4">
    <source>
        <dbReference type="Google" id="ProtNLM"/>
    </source>
</evidence>
<keyword evidence="1" id="KW-0812">Transmembrane</keyword>
<reference evidence="2" key="2">
    <citation type="submission" date="2021-04" db="EMBL/GenBank/DDBJ databases">
        <authorList>
            <person name="Gilroy R."/>
        </authorList>
    </citation>
    <scope>NUCLEOTIDE SEQUENCE</scope>
    <source>
        <strain evidence="2">Gambia2-208</strain>
    </source>
</reference>
<accession>A0A9D1ZJE6</accession>